<evidence type="ECO:0000313" key="1">
    <source>
        <dbReference type="EMBL" id="RFU84178.1"/>
    </source>
</evidence>
<comment type="caution">
    <text evidence="1">The sequence shown here is derived from an EMBL/GenBank/DDBJ whole genome shotgun (WGS) entry which is preliminary data.</text>
</comment>
<name>A0A372LZT9_9ACTN</name>
<dbReference type="Gene3D" id="3.90.226.10">
    <property type="entry name" value="2-enoyl-CoA Hydratase, Chain A, domain 1"/>
    <property type="match status" value="1"/>
</dbReference>
<evidence type="ECO:0000313" key="2">
    <source>
        <dbReference type="Proteomes" id="UP000263094"/>
    </source>
</evidence>
<dbReference type="InterPro" id="IPR029045">
    <property type="entry name" value="ClpP/crotonase-like_dom_sf"/>
</dbReference>
<accession>A0A372LZT9</accession>
<dbReference type="Pfam" id="PF00378">
    <property type="entry name" value="ECH_1"/>
    <property type="match status" value="1"/>
</dbReference>
<feature type="non-terminal residue" evidence="1">
    <location>
        <position position="209"/>
    </location>
</feature>
<dbReference type="CDD" id="cd06558">
    <property type="entry name" value="crotonase-like"/>
    <property type="match status" value="1"/>
</dbReference>
<protein>
    <submittedName>
        <fullName evidence="1">Enoyl-CoA hydratase/isomerase family protein</fullName>
    </submittedName>
</protein>
<dbReference type="PANTHER" id="PTHR43459:SF1">
    <property type="entry name" value="EG:BACN32G11.4 PROTEIN"/>
    <property type="match status" value="1"/>
</dbReference>
<gene>
    <name evidence="1" type="ORF">DY218_23435</name>
</gene>
<dbReference type="PANTHER" id="PTHR43459">
    <property type="entry name" value="ENOYL-COA HYDRATASE"/>
    <property type="match status" value="1"/>
</dbReference>
<dbReference type="RefSeq" id="WP_147336156.1">
    <property type="nucleotide sequence ID" value="NZ_QUAK01000123.1"/>
</dbReference>
<dbReference type="Proteomes" id="UP000263094">
    <property type="component" value="Unassembled WGS sequence"/>
</dbReference>
<organism evidence="1 2">
    <name type="scientific">Streptomyces triticagri</name>
    <dbReference type="NCBI Taxonomy" id="2293568"/>
    <lineage>
        <taxon>Bacteria</taxon>
        <taxon>Bacillati</taxon>
        <taxon>Actinomycetota</taxon>
        <taxon>Actinomycetes</taxon>
        <taxon>Kitasatosporales</taxon>
        <taxon>Streptomycetaceae</taxon>
        <taxon>Streptomyces</taxon>
    </lineage>
</organism>
<proteinExistence type="predicted"/>
<dbReference type="GO" id="GO:0016853">
    <property type="term" value="F:isomerase activity"/>
    <property type="evidence" value="ECO:0007669"/>
    <property type="project" value="UniProtKB-KW"/>
</dbReference>
<sequence>MNHERDTLSATVHGPVLRVRMHGGGSGNVVDEALLDDLAVVLTALRDRPALRVLVLDGDGTDFCLGTDRQDLERRISGDPGGADIRRLGDKAKQVCEALEAADALTIARIQGRAVGAGLALAAFCDLRAGTADAAFRLPELAVGLPTAWGGAIARLITEIGASRIRELALTCDVLDARTAHALGLLHRVADTPEGLDVVVDTWARGAAR</sequence>
<dbReference type="InterPro" id="IPR001753">
    <property type="entry name" value="Enoyl-CoA_hydra/iso"/>
</dbReference>
<dbReference type="AlphaFoldDB" id="A0A372LZT9"/>
<dbReference type="EMBL" id="QUAK01000123">
    <property type="protein sequence ID" value="RFU84178.1"/>
    <property type="molecule type" value="Genomic_DNA"/>
</dbReference>
<keyword evidence="1" id="KW-0413">Isomerase</keyword>
<reference evidence="1 2" key="1">
    <citation type="submission" date="2018-08" db="EMBL/GenBank/DDBJ databases">
        <title>Isolation, diversity and antifungal activity of Actinobacteria from wheat.</title>
        <authorList>
            <person name="Han C."/>
        </authorList>
    </citation>
    <scope>NUCLEOTIDE SEQUENCE [LARGE SCALE GENOMIC DNA]</scope>
    <source>
        <strain evidence="1 2">NEAU-YY421</strain>
    </source>
</reference>
<keyword evidence="2" id="KW-1185">Reference proteome</keyword>
<dbReference type="OrthoDB" id="5183239at2"/>
<dbReference type="SUPFAM" id="SSF52096">
    <property type="entry name" value="ClpP/crotonase"/>
    <property type="match status" value="1"/>
</dbReference>